<dbReference type="Proteomes" id="UP000295110">
    <property type="component" value="Unassembled WGS sequence"/>
</dbReference>
<reference evidence="3 4" key="1">
    <citation type="submission" date="2019-03" db="EMBL/GenBank/DDBJ databases">
        <title>Genomic Encyclopedia of Type Strains, Phase IV (KMG-IV): sequencing the most valuable type-strain genomes for metagenomic binning, comparative biology and taxonomic classification.</title>
        <authorList>
            <person name="Goeker M."/>
        </authorList>
    </citation>
    <scope>NUCLEOTIDE SEQUENCE [LARGE SCALE GENOMIC DNA]</scope>
    <source>
        <strain evidence="3 4">DSM 654</strain>
    </source>
</reference>
<protein>
    <recommendedName>
        <fullName evidence="5">DUF2933 domain-containing protein</fullName>
    </recommendedName>
</protein>
<proteinExistence type="predicted"/>
<name>A0A4R3UV60_ROSSA</name>
<dbReference type="EMBL" id="SMBU01000016">
    <property type="protein sequence ID" value="TCU94637.1"/>
    <property type="molecule type" value="Genomic_DNA"/>
</dbReference>
<comment type="caution">
    <text evidence="3">The sequence shown here is derived from an EMBL/GenBank/DDBJ whole genome shotgun (WGS) entry which is preliminary data.</text>
</comment>
<gene>
    <name evidence="3" type="ORF">EV671_101659</name>
</gene>
<keyword evidence="2" id="KW-0812">Transmembrane</keyword>
<organism evidence="3 4">
    <name type="scientific">Roseateles saccharophilus</name>
    <name type="common">Pseudomonas saccharophila</name>
    <dbReference type="NCBI Taxonomy" id="304"/>
    <lineage>
        <taxon>Bacteria</taxon>
        <taxon>Pseudomonadati</taxon>
        <taxon>Pseudomonadota</taxon>
        <taxon>Betaproteobacteria</taxon>
        <taxon>Burkholderiales</taxon>
        <taxon>Sphaerotilaceae</taxon>
        <taxon>Roseateles</taxon>
    </lineage>
</organism>
<sequence length="77" mass="8381">MRIDSSKAATWVLVAFAVVVLLLLLAEHHAHAWGPLLMLSIPVCLVLLYVATSNSESGASDDKVDRSTRNEEEGKHP</sequence>
<feature type="region of interest" description="Disordered" evidence="1">
    <location>
        <begin position="54"/>
        <end position="77"/>
    </location>
</feature>
<evidence type="ECO:0000313" key="4">
    <source>
        <dbReference type="Proteomes" id="UP000295110"/>
    </source>
</evidence>
<evidence type="ECO:0008006" key="5">
    <source>
        <dbReference type="Google" id="ProtNLM"/>
    </source>
</evidence>
<feature type="transmembrane region" description="Helical" evidence="2">
    <location>
        <begin position="9"/>
        <end position="26"/>
    </location>
</feature>
<keyword evidence="4" id="KW-1185">Reference proteome</keyword>
<evidence type="ECO:0000256" key="1">
    <source>
        <dbReference type="SAM" id="MobiDB-lite"/>
    </source>
</evidence>
<dbReference type="AlphaFoldDB" id="A0A4R3UV60"/>
<evidence type="ECO:0000313" key="3">
    <source>
        <dbReference type="EMBL" id="TCU94637.1"/>
    </source>
</evidence>
<keyword evidence="2" id="KW-0472">Membrane</keyword>
<keyword evidence="2" id="KW-1133">Transmembrane helix</keyword>
<dbReference type="RefSeq" id="WP_132572856.1">
    <property type="nucleotide sequence ID" value="NZ_CBCSGL010000012.1"/>
</dbReference>
<feature type="transmembrane region" description="Helical" evidence="2">
    <location>
        <begin position="32"/>
        <end position="51"/>
    </location>
</feature>
<evidence type="ECO:0000256" key="2">
    <source>
        <dbReference type="SAM" id="Phobius"/>
    </source>
</evidence>
<feature type="compositionally biased region" description="Basic and acidic residues" evidence="1">
    <location>
        <begin position="60"/>
        <end position="77"/>
    </location>
</feature>
<accession>A0A4R3UV60</accession>